<accession>L5K9E3</accession>
<dbReference type="EMBL" id="KB030897">
    <property type="protein sequence ID" value="ELK08329.1"/>
    <property type="molecule type" value="Genomic_DNA"/>
</dbReference>
<dbReference type="STRING" id="9402.L5K9E3"/>
<dbReference type="Proteomes" id="UP000010552">
    <property type="component" value="Unassembled WGS sequence"/>
</dbReference>
<keyword evidence="3" id="KW-1185">Reference proteome</keyword>
<organism evidence="2 3">
    <name type="scientific">Pteropus alecto</name>
    <name type="common">Black flying fox</name>
    <dbReference type="NCBI Taxonomy" id="9402"/>
    <lineage>
        <taxon>Eukaryota</taxon>
        <taxon>Metazoa</taxon>
        <taxon>Chordata</taxon>
        <taxon>Craniata</taxon>
        <taxon>Vertebrata</taxon>
        <taxon>Euteleostomi</taxon>
        <taxon>Mammalia</taxon>
        <taxon>Eutheria</taxon>
        <taxon>Laurasiatheria</taxon>
        <taxon>Chiroptera</taxon>
        <taxon>Yinpterochiroptera</taxon>
        <taxon>Pteropodoidea</taxon>
        <taxon>Pteropodidae</taxon>
        <taxon>Pteropodinae</taxon>
        <taxon>Pteropus</taxon>
    </lineage>
</organism>
<protein>
    <submittedName>
        <fullName evidence="2">Tolloid-like protein 1</fullName>
    </submittedName>
</protein>
<evidence type="ECO:0000313" key="2">
    <source>
        <dbReference type="EMBL" id="ELK08329.1"/>
    </source>
</evidence>
<dbReference type="AlphaFoldDB" id="L5K9E3"/>
<reference evidence="3" key="1">
    <citation type="journal article" date="2013" name="Science">
        <title>Comparative analysis of bat genomes provides insight into the evolution of flight and immunity.</title>
        <authorList>
            <person name="Zhang G."/>
            <person name="Cowled C."/>
            <person name="Shi Z."/>
            <person name="Huang Z."/>
            <person name="Bishop-Lilly K.A."/>
            <person name="Fang X."/>
            <person name="Wynne J.W."/>
            <person name="Xiong Z."/>
            <person name="Baker M.L."/>
            <person name="Zhao W."/>
            <person name="Tachedjian M."/>
            <person name="Zhu Y."/>
            <person name="Zhou P."/>
            <person name="Jiang X."/>
            <person name="Ng J."/>
            <person name="Yang L."/>
            <person name="Wu L."/>
            <person name="Xiao J."/>
            <person name="Feng Y."/>
            <person name="Chen Y."/>
            <person name="Sun X."/>
            <person name="Zhang Y."/>
            <person name="Marsh G.A."/>
            <person name="Crameri G."/>
            <person name="Broder C.C."/>
            <person name="Frey K.G."/>
            <person name="Wang L.F."/>
            <person name="Wang J."/>
        </authorList>
    </citation>
    <scope>NUCLEOTIDE SEQUENCE [LARGE SCALE GENOMIC DNA]</scope>
</reference>
<dbReference type="InParanoid" id="L5K9E3"/>
<evidence type="ECO:0000256" key="1">
    <source>
        <dbReference type="SAM" id="SignalP"/>
    </source>
</evidence>
<name>L5K9E3_PTEAL</name>
<evidence type="ECO:0000313" key="3">
    <source>
        <dbReference type="Proteomes" id="UP000010552"/>
    </source>
</evidence>
<feature type="chain" id="PRO_5003969009" evidence="1">
    <location>
        <begin position="22"/>
        <end position="80"/>
    </location>
</feature>
<sequence>MLVWLVALGTVFYGELWVCAGLDYDYTFDGNEDDKAETIDYKDPCKAAAAAAARGDWSSVLVESSAKLRSPSLEKNVLEF</sequence>
<gene>
    <name evidence="2" type="ORF">PAL_GLEAN10012388</name>
</gene>
<proteinExistence type="predicted"/>
<feature type="signal peptide" evidence="1">
    <location>
        <begin position="1"/>
        <end position="21"/>
    </location>
</feature>
<keyword evidence="1" id="KW-0732">Signal</keyword>